<sequence length="764" mass="85645">MAARTPLSHADYMVRWICALTCSTERHNAYILGSIAKHNFIVACLPSGEYGIASATTVAMQLLSSLHSIRFGLMVGIGGGVPNRNSDIRLGDFVVSKPNSHGGVVQYDYGKALNGGDFQWTGMLNRPPQILLTALTKLQAIHLTEESQVSYFLAEIKRKIPKRVANFARPAQTDHLYLSDYNHIKIHFKTCDDCGKAKTVSQSFQNHSGPVIHYGLIASANQVVKDSQLRDKLGRELGVYCVGMEAAGLMNDYPCLVVCGIWICSGVAAAYAKELLSVTSVGHIEETQTVQDSMSDSASWFHVPLDLTAVPVIENYLGRQDELQRLWHHLQPVNSHSRKVAILHGLGGIGKTQLAIRFARDHKNDFTAIFWLSGKNRGTLLQFLISVLPRLQGKSHNIKVINGEEVEQRVRHVLQWLALEGNPHWLIYFLNSINACDGYDISGFFPTADHGSIFITSRLQRLTGLENPSQSTDLGLKIQFSYFYRASQSSPGRQYQQGNLLQTWMISYYEIQKRDPNAAEILLLLAHLDGRDIWYGLAKSASHSSNTLAWFNSIISSELTFKISMKILIGFSFVETKQQQEGSYAIHPVIQDWCLHIASSRKNTNLVRLKELALIPARYTGAFHRLGGFYYYQGSLKEVEMYCRALAGYEKEMGPDHISILGTVHNLGLLYPDQGKLKEAEEMYYRTLAGYESALGPDHQKTQRIAEELNTLFKCSRRRKREIGLGGRSCFASGKRKDPPGVCFQGFLIFQLTLQEHHVLICRE</sequence>
<dbReference type="GO" id="GO:0009116">
    <property type="term" value="P:nucleoside metabolic process"/>
    <property type="evidence" value="ECO:0007669"/>
    <property type="project" value="InterPro"/>
</dbReference>
<dbReference type="Pfam" id="PF01048">
    <property type="entry name" value="PNP_UDP_1"/>
    <property type="match status" value="1"/>
</dbReference>
<organism evidence="2 3">
    <name type="scientific">Aspergillus ruber (strain CBS 135680)</name>
    <dbReference type="NCBI Taxonomy" id="1388766"/>
    <lineage>
        <taxon>Eukaryota</taxon>
        <taxon>Fungi</taxon>
        <taxon>Dikarya</taxon>
        <taxon>Ascomycota</taxon>
        <taxon>Pezizomycotina</taxon>
        <taxon>Eurotiomycetes</taxon>
        <taxon>Eurotiomycetidae</taxon>
        <taxon>Eurotiales</taxon>
        <taxon>Aspergillaceae</taxon>
        <taxon>Aspergillus</taxon>
        <taxon>Aspergillus subgen. Aspergillus</taxon>
    </lineage>
</organism>
<reference evidence="3" key="1">
    <citation type="journal article" date="2014" name="Nat. Commun.">
        <title>Genomic adaptations of the halophilic Dead Sea filamentous fungus Eurotium rubrum.</title>
        <authorList>
            <person name="Kis-Papo T."/>
            <person name="Weig A.R."/>
            <person name="Riley R."/>
            <person name="Persoh D."/>
            <person name="Salamov A."/>
            <person name="Sun H."/>
            <person name="Lipzen A."/>
            <person name="Wasser S.P."/>
            <person name="Rambold G."/>
            <person name="Grigoriev I.V."/>
            <person name="Nevo E."/>
        </authorList>
    </citation>
    <scope>NUCLEOTIDE SEQUENCE [LARGE SCALE GENOMIC DNA]</scope>
    <source>
        <strain evidence="3">CBS 135680</strain>
    </source>
</reference>
<evidence type="ECO:0000313" key="3">
    <source>
        <dbReference type="Proteomes" id="UP000019804"/>
    </source>
</evidence>
<dbReference type="PANTHER" id="PTHR46082:SF11">
    <property type="entry name" value="AAA+ ATPASE DOMAIN-CONTAINING PROTEIN-RELATED"/>
    <property type="match status" value="1"/>
</dbReference>
<gene>
    <name evidence="2" type="ORF">EURHEDRAFT_519107</name>
</gene>
<dbReference type="Pfam" id="PF13374">
    <property type="entry name" value="TPR_10"/>
    <property type="match status" value="1"/>
</dbReference>
<dbReference type="HOGENOM" id="CLU_000288_125_3_1"/>
<dbReference type="GO" id="GO:0003824">
    <property type="term" value="F:catalytic activity"/>
    <property type="evidence" value="ECO:0007669"/>
    <property type="project" value="InterPro"/>
</dbReference>
<accession>A0A017S1J4</accession>
<dbReference type="Gene3D" id="3.40.50.300">
    <property type="entry name" value="P-loop containing nucleotide triphosphate hydrolases"/>
    <property type="match status" value="1"/>
</dbReference>
<dbReference type="SUPFAM" id="SSF48452">
    <property type="entry name" value="TPR-like"/>
    <property type="match status" value="1"/>
</dbReference>
<dbReference type="Gene3D" id="1.25.40.10">
    <property type="entry name" value="Tetratricopeptide repeat domain"/>
    <property type="match status" value="1"/>
</dbReference>
<dbReference type="InterPro" id="IPR027417">
    <property type="entry name" value="P-loop_NTPase"/>
</dbReference>
<dbReference type="EMBL" id="KK088458">
    <property type="protein sequence ID" value="EYE90494.1"/>
    <property type="molecule type" value="Genomic_DNA"/>
</dbReference>
<proteinExistence type="predicted"/>
<dbReference type="InterPro" id="IPR053137">
    <property type="entry name" value="NLR-like"/>
</dbReference>
<dbReference type="InterPro" id="IPR000845">
    <property type="entry name" value="Nucleoside_phosphorylase_d"/>
</dbReference>
<dbReference type="InterPro" id="IPR011990">
    <property type="entry name" value="TPR-like_helical_dom_sf"/>
</dbReference>
<dbReference type="InterPro" id="IPR035994">
    <property type="entry name" value="Nucleoside_phosphorylase_sf"/>
</dbReference>
<evidence type="ECO:0000259" key="1">
    <source>
        <dbReference type="Pfam" id="PF01048"/>
    </source>
</evidence>
<dbReference type="AlphaFoldDB" id="A0A017S1J4"/>
<dbReference type="GeneID" id="63701871"/>
<keyword evidence="3" id="KW-1185">Reference proteome</keyword>
<dbReference type="OrthoDB" id="1658288at2759"/>
<dbReference type="SUPFAM" id="SSF52540">
    <property type="entry name" value="P-loop containing nucleoside triphosphate hydrolases"/>
    <property type="match status" value="1"/>
</dbReference>
<protein>
    <submittedName>
        <fullName evidence="2">Purine and uridine phosphorylase</fullName>
    </submittedName>
</protein>
<name>A0A017S1J4_ASPRC</name>
<dbReference type="PANTHER" id="PTHR46082">
    <property type="entry name" value="ATP/GTP-BINDING PROTEIN-RELATED"/>
    <property type="match status" value="1"/>
</dbReference>
<dbReference type="SUPFAM" id="SSF53167">
    <property type="entry name" value="Purine and uridine phosphorylases"/>
    <property type="match status" value="1"/>
</dbReference>
<evidence type="ECO:0000313" key="2">
    <source>
        <dbReference type="EMBL" id="EYE90494.1"/>
    </source>
</evidence>
<dbReference type="Proteomes" id="UP000019804">
    <property type="component" value="Unassembled WGS sequence"/>
</dbReference>
<dbReference type="RefSeq" id="XP_040634184.1">
    <property type="nucleotide sequence ID" value="XM_040786747.1"/>
</dbReference>
<dbReference type="Gene3D" id="3.40.50.1580">
    <property type="entry name" value="Nucleoside phosphorylase domain"/>
    <property type="match status" value="1"/>
</dbReference>
<feature type="domain" description="Nucleoside phosphorylase" evidence="1">
    <location>
        <begin position="26"/>
        <end position="249"/>
    </location>
</feature>
<dbReference type="STRING" id="1388766.A0A017S1J4"/>